<dbReference type="InterPro" id="IPR008991">
    <property type="entry name" value="Translation_prot_SH3-like_sf"/>
</dbReference>
<dbReference type="Pfam" id="PF17136">
    <property type="entry name" value="ribosomal_L24"/>
    <property type="match status" value="1"/>
</dbReference>
<evidence type="ECO:0000256" key="6">
    <source>
        <dbReference type="ARBA" id="ARBA00022980"/>
    </source>
</evidence>
<evidence type="ECO:0000256" key="5">
    <source>
        <dbReference type="ARBA" id="ARBA00022884"/>
    </source>
</evidence>
<organism evidence="12 13">
    <name type="scientific">Waltera acetigignens</name>
    <dbReference type="NCBI Taxonomy" id="2981769"/>
    <lineage>
        <taxon>Bacteria</taxon>
        <taxon>Bacillati</taxon>
        <taxon>Bacillota</taxon>
        <taxon>Clostridia</taxon>
        <taxon>Lachnospirales</taxon>
        <taxon>Lachnospiraceae</taxon>
        <taxon>Waltera</taxon>
    </lineage>
</organism>
<comment type="caution">
    <text evidence="12">The sequence shown here is derived from an EMBL/GenBank/DDBJ whole genome shotgun (WGS) entry which is preliminary data.</text>
</comment>
<gene>
    <name evidence="10 12" type="primary">rplX</name>
    <name evidence="12" type="ORF">LKD75_03730</name>
</gene>
<keyword evidence="5 10" id="KW-0694">RNA-binding</keyword>
<dbReference type="InterPro" id="IPR014722">
    <property type="entry name" value="Rib_uL2_dom2"/>
</dbReference>
<dbReference type="RefSeq" id="WP_022154306.1">
    <property type="nucleotide sequence ID" value="NZ_JAJEPV010000006.1"/>
</dbReference>
<dbReference type="InterPro" id="IPR005824">
    <property type="entry name" value="KOW"/>
</dbReference>
<comment type="function">
    <text evidence="9 10">One of the proteins that surrounds the polypeptide exit tunnel on the outside of the subunit.</text>
</comment>
<evidence type="ECO:0000256" key="7">
    <source>
        <dbReference type="ARBA" id="ARBA00023274"/>
    </source>
</evidence>
<evidence type="ECO:0000256" key="8">
    <source>
        <dbReference type="ARBA" id="ARBA00035206"/>
    </source>
</evidence>
<keyword evidence="6 10" id="KW-0689">Ribosomal protein</keyword>
<evidence type="ECO:0000256" key="2">
    <source>
        <dbReference type="ARBA" id="ARBA00010618"/>
    </source>
</evidence>
<protein>
    <recommendedName>
        <fullName evidence="8 10">Large ribosomal subunit protein uL24</fullName>
    </recommendedName>
</protein>
<dbReference type="InterPro" id="IPR041988">
    <property type="entry name" value="Ribosomal_uL24_KOW"/>
</dbReference>
<dbReference type="GO" id="GO:0019843">
    <property type="term" value="F:rRNA binding"/>
    <property type="evidence" value="ECO:0007669"/>
    <property type="project" value="UniProtKB-UniRule"/>
</dbReference>
<dbReference type="InterPro" id="IPR057264">
    <property type="entry name" value="Ribosomal_uL24_C"/>
</dbReference>
<dbReference type="GO" id="GO:1990904">
    <property type="term" value="C:ribonucleoprotein complex"/>
    <property type="evidence" value="ECO:0007669"/>
    <property type="project" value="UniProtKB-KW"/>
</dbReference>
<comment type="subunit">
    <text evidence="3 10">Part of the 50S ribosomal subunit.</text>
</comment>
<feature type="domain" description="KOW" evidence="11">
    <location>
        <begin position="5"/>
        <end position="32"/>
    </location>
</feature>
<keyword evidence="7 10" id="KW-0687">Ribonucleoprotein</keyword>
<dbReference type="SUPFAM" id="SSF50104">
    <property type="entry name" value="Translation proteins SH3-like domain"/>
    <property type="match status" value="1"/>
</dbReference>
<dbReference type="SMART" id="SM00739">
    <property type="entry name" value="KOW"/>
    <property type="match status" value="1"/>
</dbReference>
<dbReference type="EMBL" id="JAJEPV010000006">
    <property type="protein sequence ID" value="MCC2118709.1"/>
    <property type="molecule type" value="Genomic_DNA"/>
</dbReference>
<dbReference type="GO" id="GO:0003735">
    <property type="term" value="F:structural constituent of ribosome"/>
    <property type="evidence" value="ECO:0007669"/>
    <property type="project" value="InterPro"/>
</dbReference>
<evidence type="ECO:0000259" key="11">
    <source>
        <dbReference type="SMART" id="SM00739"/>
    </source>
</evidence>
<dbReference type="AlphaFoldDB" id="A0AAE3D7W3"/>
<dbReference type="Gene3D" id="2.30.30.30">
    <property type="match status" value="1"/>
</dbReference>
<dbReference type="CDD" id="cd06089">
    <property type="entry name" value="KOW_RPL26"/>
    <property type="match status" value="1"/>
</dbReference>
<dbReference type="PANTHER" id="PTHR12903">
    <property type="entry name" value="MITOCHONDRIAL RIBOSOMAL PROTEIN L24"/>
    <property type="match status" value="1"/>
</dbReference>
<comment type="similarity">
    <text evidence="2 10">Belongs to the universal ribosomal protein uL24 family.</text>
</comment>
<name>A0AAE3D7W3_9FIRM</name>
<evidence type="ECO:0000256" key="1">
    <source>
        <dbReference type="ARBA" id="ARBA00004072"/>
    </source>
</evidence>
<dbReference type="GO" id="GO:0006412">
    <property type="term" value="P:translation"/>
    <property type="evidence" value="ECO:0007669"/>
    <property type="project" value="UniProtKB-UniRule"/>
</dbReference>
<dbReference type="NCBIfam" id="TIGR01079">
    <property type="entry name" value="rplX_bact"/>
    <property type="match status" value="1"/>
</dbReference>
<evidence type="ECO:0000256" key="10">
    <source>
        <dbReference type="HAMAP-Rule" id="MF_01326"/>
    </source>
</evidence>
<proteinExistence type="inferred from homology"/>
<keyword evidence="13" id="KW-1185">Reference proteome</keyword>
<evidence type="ECO:0000256" key="4">
    <source>
        <dbReference type="ARBA" id="ARBA00022730"/>
    </source>
</evidence>
<accession>A0AAE3D7W3</accession>
<dbReference type="InterPro" id="IPR003256">
    <property type="entry name" value="Ribosomal_uL24"/>
</dbReference>
<dbReference type="FunFam" id="2.30.30.30:FF:000004">
    <property type="entry name" value="50S ribosomal protein L24"/>
    <property type="match status" value="1"/>
</dbReference>
<dbReference type="Pfam" id="PF00467">
    <property type="entry name" value="KOW"/>
    <property type="match status" value="1"/>
</dbReference>
<evidence type="ECO:0000313" key="13">
    <source>
        <dbReference type="Proteomes" id="UP001197795"/>
    </source>
</evidence>
<sequence>MSTMKIKKGDTVKVIAGKDLGTEGKVLSVDVKNHKVLVEGVNKITKHAKPSQANPNGGIVEKEAPIDISNVMLVVKGKTTRVGFKVEDGKKVRFAKSTGEVID</sequence>
<evidence type="ECO:0000313" key="12">
    <source>
        <dbReference type="EMBL" id="MCC2118709.1"/>
    </source>
</evidence>
<dbReference type="Proteomes" id="UP001197795">
    <property type="component" value="Unassembled WGS sequence"/>
</dbReference>
<keyword evidence="4 10" id="KW-0699">rRNA-binding</keyword>
<evidence type="ECO:0000256" key="3">
    <source>
        <dbReference type="ARBA" id="ARBA00011838"/>
    </source>
</evidence>
<evidence type="ECO:0000256" key="9">
    <source>
        <dbReference type="ARBA" id="ARBA00058688"/>
    </source>
</evidence>
<comment type="function">
    <text evidence="1 10">One of two assembly initiator proteins, it binds directly to the 5'-end of the 23S rRNA, where it nucleates assembly of the 50S subunit.</text>
</comment>
<dbReference type="HAMAP" id="MF_01326_B">
    <property type="entry name" value="Ribosomal_uL24_B"/>
    <property type="match status" value="1"/>
</dbReference>
<reference evidence="12 13" key="1">
    <citation type="submission" date="2021-10" db="EMBL/GenBank/DDBJ databases">
        <title>Anaerobic single-cell dispensing facilitates the cultivation of human gut bacteria.</title>
        <authorList>
            <person name="Afrizal A."/>
        </authorList>
    </citation>
    <scope>NUCLEOTIDE SEQUENCE [LARGE SCALE GENOMIC DNA]</scope>
    <source>
        <strain evidence="12 13">CLA-AA-H273</strain>
    </source>
</reference>
<dbReference type="GO" id="GO:0005840">
    <property type="term" value="C:ribosome"/>
    <property type="evidence" value="ECO:0007669"/>
    <property type="project" value="UniProtKB-KW"/>
</dbReference>